<dbReference type="CDD" id="cd00009">
    <property type="entry name" value="AAA"/>
    <property type="match status" value="1"/>
</dbReference>
<feature type="domain" description="AAA+ ATPase" evidence="4">
    <location>
        <begin position="37"/>
        <end position="154"/>
    </location>
</feature>
<keyword evidence="2" id="KW-0547">Nucleotide-binding</keyword>
<dbReference type="InterPro" id="IPR003593">
    <property type="entry name" value="AAA+_ATPase"/>
</dbReference>
<dbReference type="SMART" id="SM00382">
    <property type="entry name" value="AAA"/>
    <property type="match status" value="1"/>
</dbReference>
<dbReference type="EMBL" id="SGJB01000008">
    <property type="protein sequence ID" value="TQQ84612.1"/>
    <property type="molecule type" value="Genomic_DNA"/>
</dbReference>
<dbReference type="Gene3D" id="3.40.50.300">
    <property type="entry name" value="P-loop containing nucleotide triphosphate hydrolases"/>
    <property type="match status" value="1"/>
</dbReference>
<dbReference type="PANTHER" id="PTHR13779:SF7">
    <property type="entry name" value="ATPASE WRNIP1"/>
    <property type="match status" value="1"/>
</dbReference>
<dbReference type="OrthoDB" id="9778364at2"/>
<dbReference type="GO" id="GO:0003677">
    <property type="term" value="F:DNA binding"/>
    <property type="evidence" value="ECO:0007669"/>
    <property type="project" value="InterPro"/>
</dbReference>
<proteinExistence type="inferred from homology"/>
<gene>
    <name evidence="5" type="ORF">EXD82_05315</name>
</gene>
<dbReference type="Gene3D" id="1.10.3710.10">
    <property type="entry name" value="DNA polymerase III clamp loader subunits, C-terminal domain"/>
    <property type="match status" value="1"/>
</dbReference>
<comment type="caution">
    <text evidence="5">The sequence shown here is derived from an EMBL/GenBank/DDBJ whole genome shotgun (WGS) entry which is preliminary data.</text>
</comment>
<comment type="similarity">
    <text evidence="1">Belongs to the AAA ATPase family. RarA/MGS1/WRNIP1 subfamily.</text>
</comment>
<dbReference type="GO" id="GO:0008047">
    <property type="term" value="F:enzyme activator activity"/>
    <property type="evidence" value="ECO:0007669"/>
    <property type="project" value="TreeGrafter"/>
</dbReference>
<dbReference type="SUPFAM" id="SSF48019">
    <property type="entry name" value="post-AAA+ oligomerization domain-like"/>
    <property type="match status" value="1"/>
</dbReference>
<evidence type="ECO:0000313" key="6">
    <source>
        <dbReference type="Proteomes" id="UP000317863"/>
    </source>
</evidence>
<dbReference type="Pfam" id="PF12002">
    <property type="entry name" value="MgsA_C"/>
    <property type="match status" value="1"/>
</dbReference>
<dbReference type="GO" id="GO:0017116">
    <property type="term" value="F:single-stranded DNA helicase activity"/>
    <property type="evidence" value="ECO:0007669"/>
    <property type="project" value="TreeGrafter"/>
</dbReference>
<dbReference type="Pfam" id="PF16193">
    <property type="entry name" value="AAA_assoc_2"/>
    <property type="match status" value="1"/>
</dbReference>
<name>A0A544QV92_9FIRM</name>
<dbReference type="InterPro" id="IPR027417">
    <property type="entry name" value="P-loop_NTPase"/>
</dbReference>
<dbReference type="InterPro" id="IPR021886">
    <property type="entry name" value="MgsA_C"/>
</dbReference>
<dbReference type="Gene3D" id="1.20.272.10">
    <property type="match status" value="1"/>
</dbReference>
<dbReference type="InterPro" id="IPR032423">
    <property type="entry name" value="AAA_assoc_2"/>
</dbReference>
<reference evidence="5 6" key="1">
    <citation type="submission" date="2019-02" db="EMBL/GenBank/DDBJ databases">
        <title>Peptostreptococcaceae bacterium ZHW00191 nov., a new bacterium isolated from the human gut.</title>
        <authorList>
            <person name="Zhou H.-W."/>
            <person name="Chen X.-J."/>
        </authorList>
    </citation>
    <scope>NUCLEOTIDE SEQUENCE [LARGE SCALE GENOMIC DNA]</scope>
    <source>
        <strain evidence="5 6">ZHW00191</strain>
    </source>
</reference>
<dbReference type="CDD" id="cd18139">
    <property type="entry name" value="HLD_clamp_RarA"/>
    <property type="match status" value="1"/>
</dbReference>
<dbReference type="RefSeq" id="WP_142535882.1">
    <property type="nucleotide sequence ID" value="NZ_SGJB01000008.1"/>
</dbReference>
<organism evidence="5 6">
    <name type="scientific">Peptacetobacter hominis</name>
    <dbReference type="NCBI Taxonomy" id="2743610"/>
    <lineage>
        <taxon>Bacteria</taxon>
        <taxon>Bacillati</taxon>
        <taxon>Bacillota</taxon>
        <taxon>Clostridia</taxon>
        <taxon>Peptostreptococcales</taxon>
        <taxon>Peptostreptococcaceae</taxon>
        <taxon>Peptacetobacter</taxon>
    </lineage>
</organism>
<dbReference type="GO" id="GO:0016887">
    <property type="term" value="F:ATP hydrolysis activity"/>
    <property type="evidence" value="ECO:0007669"/>
    <property type="project" value="InterPro"/>
</dbReference>
<evidence type="ECO:0000256" key="3">
    <source>
        <dbReference type="ARBA" id="ARBA00022840"/>
    </source>
</evidence>
<protein>
    <submittedName>
        <fullName evidence="5">Replication-associated recombination protein A</fullName>
    </submittedName>
</protein>
<dbReference type="FunFam" id="1.20.272.10:FF:000001">
    <property type="entry name" value="Putative AAA family ATPase"/>
    <property type="match status" value="1"/>
</dbReference>
<dbReference type="Gene3D" id="1.10.8.60">
    <property type="match status" value="1"/>
</dbReference>
<dbReference type="GO" id="GO:0005524">
    <property type="term" value="F:ATP binding"/>
    <property type="evidence" value="ECO:0007669"/>
    <property type="project" value="UniProtKB-KW"/>
</dbReference>
<dbReference type="PANTHER" id="PTHR13779">
    <property type="entry name" value="WERNER HELICASE-INTERACTING PROTEIN 1 FAMILY MEMBER"/>
    <property type="match status" value="1"/>
</dbReference>
<dbReference type="InterPro" id="IPR008921">
    <property type="entry name" value="DNA_pol3_clamp-load_cplx_C"/>
</dbReference>
<dbReference type="GO" id="GO:0006261">
    <property type="term" value="P:DNA-templated DNA replication"/>
    <property type="evidence" value="ECO:0007669"/>
    <property type="project" value="TreeGrafter"/>
</dbReference>
<dbReference type="FunFam" id="1.10.3710.10:FF:000003">
    <property type="entry name" value="ATPase, AAA family protein"/>
    <property type="match status" value="1"/>
</dbReference>
<evidence type="ECO:0000256" key="2">
    <source>
        <dbReference type="ARBA" id="ARBA00022741"/>
    </source>
</evidence>
<evidence type="ECO:0000256" key="1">
    <source>
        <dbReference type="ARBA" id="ARBA00008959"/>
    </source>
</evidence>
<dbReference type="InterPro" id="IPR051314">
    <property type="entry name" value="AAA_ATPase_RarA/MGS1/WRNIP1"/>
</dbReference>
<dbReference type="GO" id="GO:0000731">
    <property type="term" value="P:DNA synthesis involved in DNA repair"/>
    <property type="evidence" value="ECO:0007669"/>
    <property type="project" value="TreeGrafter"/>
</dbReference>
<accession>A0A544QV92</accession>
<evidence type="ECO:0000259" key="4">
    <source>
        <dbReference type="SMART" id="SM00382"/>
    </source>
</evidence>
<dbReference type="Proteomes" id="UP000317863">
    <property type="component" value="Unassembled WGS sequence"/>
</dbReference>
<dbReference type="SUPFAM" id="SSF52540">
    <property type="entry name" value="P-loop containing nucleoside triphosphate hydrolases"/>
    <property type="match status" value="1"/>
</dbReference>
<keyword evidence="6" id="KW-1185">Reference proteome</keyword>
<dbReference type="InterPro" id="IPR003959">
    <property type="entry name" value="ATPase_AAA_core"/>
</dbReference>
<keyword evidence="3" id="KW-0067">ATP-binding</keyword>
<sequence>MQPLADRMRPEKIDDMVGQSHIIGKGKVMNKLLESGNIPNMIFYGPPGTGKTTLANIIANATGKKYVKLNAVNCGVKEIKEVIDSAQGDLFSYNGILLMLDEIQALNRKQQQSLLEVIENGSVTLIASTADNPYFVIYKAILSRSTVFEFRKIDRKDIISGLEKSIDKLKKQKIYNDIYTEPRVLEYIADTSDGDMRNALNRLELLISMGTDISENKVSITIENAEKGLSERPLGYDRGGDDGYSILSAFHKSLRGSDPDASIHYLARLVKAGDIQNICRRLLCVASEDVGLAVPNAVSITYSCVASALQLGFPEARIPLAQATIYLAQCPKSNSAIMAIDSALSDLDKIDTGDIPDHLKDAHYSGAACLGRGVDYKYPHNYENSWVKQEYMPSGLKGKKYYNPGINKNENAYNNYWMAVKGKNKNK</sequence>
<dbReference type="Pfam" id="PF00004">
    <property type="entry name" value="AAA"/>
    <property type="match status" value="1"/>
</dbReference>
<dbReference type="AlphaFoldDB" id="A0A544QV92"/>
<evidence type="ECO:0000313" key="5">
    <source>
        <dbReference type="EMBL" id="TQQ84612.1"/>
    </source>
</evidence>